<dbReference type="EMBL" id="JBBBDM010000001">
    <property type="protein sequence ID" value="MEI5685616.1"/>
    <property type="molecule type" value="Genomic_DNA"/>
</dbReference>
<comment type="subcellular location">
    <subcellularLocation>
        <location evidence="1">Cell membrane</location>
        <topology evidence="1">Multi-pass membrane protein</topology>
    </subcellularLocation>
</comment>
<evidence type="ECO:0000256" key="7">
    <source>
        <dbReference type="ARBA" id="ARBA00022989"/>
    </source>
</evidence>
<feature type="transmembrane region" description="Helical" evidence="9">
    <location>
        <begin position="153"/>
        <end position="175"/>
    </location>
</feature>
<keyword evidence="12" id="KW-1185">Reference proteome</keyword>
<evidence type="ECO:0000256" key="4">
    <source>
        <dbReference type="ARBA" id="ARBA00022475"/>
    </source>
</evidence>
<dbReference type="PROSITE" id="PS01307">
    <property type="entry name" value="MOTA"/>
    <property type="match status" value="1"/>
</dbReference>
<proteinExistence type="inferred from homology"/>
<sequence>MIAQFFDPIALAIVGGGTALAAILRAPLRDASGAVSALRVLGRRRFSADALLDQIAAQARIAKRHGIVALDRSVIADPDVAAAVAAIVDGAGVREVEALLHHRRGARVARHVAHADVWSAAAEAAPAMGMVGTLIGLAGMFANMTDPKAIGGAMAIALLATLYGALLANLVLIPICQRLRAAGRIEAFERARIDAPLLALALRETPRSPLQSVA</sequence>
<evidence type="ECO:0000256" key="6">
    <source>
        <dbReference type="ARBA" id="ARBA00022779"/>
    </source>
</evidence>
<evidence type="ECO:0000256" key="3">
    <source>
        <dbReference type="ARBA" id="ARBA00022448"/>
    </source>
</evidence>
<dbReference type="InterPro" id="IPR047055">
    <property type="entry name" value="MotA-like"/>
</dbReference>
<evidence type="ECO:0000313" key="12">
    <source>
        <dbReference type="Proteomes" id="UP001367771"/>
    </source>
</evidence>
<evidence type="ECO:0000256" key="8">
    <source>
        <dbReference type="ARBA" id="ARBA00023136"/>
    </source>
</evidence>
<evidence type="ECO:0000256" key="2">
    <source>
        <dbReference type="ARBA" id="ARBA00008038"/>
    </source>
</evidence>
<protein>
    <submittedName>
        <fullName evidence="11">MotA/TolQ/ExbB proton channel family protein</fullName>
    </submittedName>
</protein>
<evidence type="ECO:0000259" key="10">
    <source>
        <dbReference type="Pfam" id="PF01618"/>
    </source>
</evidence>
<keyword evidence="4" id="KW-1003">Cell membrane</keyword>
<dbReference type="PANTHER" id="PTHR30433">
    <property type="entry name" value="CHEMOTAXIS PROTEIN MOTA"/>
    <property type="match status" value="1"/>
</dbReference>
<dbReference type="InterPro" id="IPR000540">
    <property type="entry name" value="Flag_MotA_CS"/>
</dbReference>
<feature type="transmembrane region" description="Helical" evidence="9">
    <location>
        <begin position="6"/>
        <end position="24"/>
    </location>
</feature>
<comment type="caution">
    <text evidence="11">The sequence shown here is derived from an EMBL/GenBank/DDBJ whole genome shotgun (WGS) entry which is preliminary data.</text>
</comment>
<keyword evidence="8 9" id="KW-0472">Membrane</keyword>
<keyword evidence="7 9" id="KW-1133">Transmembrane helix</keyword>
<dbReference type="Pfam" id="PF01618">
    <property type="entry name" value="MotA_ExbB"/>
    <property type="match status" value="1"/>
</dbReference>
<accession>A0ABU8GZ23</accession>
<reference evidence="11 12" key="1">
    <citation type="journal article" date="2013" name="Int. J. Syst. Evol. Microbiol.">
        <title>Sphingomonas kyungheensis sp. nov., a bacterium with ginsenoside-converting activity isolated from soil of a ginseng field.</title>
        <authorList>
            <person name="Son H.M."/>
            <person name="Yang J.E."/>
            <person name="Park Y."/>
            <person name="Han C.K."/>
            <person name="Kim S.G."/>
            <person name="Kook M."/>
            <person name="Yi T.H."/>
        </authorList>
    </citation>
    <scope>NUCLEOTIDE SEQUENCE [LARGE SCALE GENOMIC DNA]</scope>
    <source>
        <strain evidence="11 12">LMG 26582</strain>
    </source>
</reference>
<feature type="domain" description="MotA/TolQ/ExbB proton channel" evidence="10">
    <location>
        <begin position="80"/>
        <end position="182"/>
    </location>
</feature>
<evidence type="ECO:0000256" key="1">
    <source>
        <dbReference type="ARBA" id="ARBA00004651"/>
    </source>
</evidence>
<feature type="transmembrane region" description="Helical" evidence="9">
    <location>
        <begin position="117"/>
        <end position="141"/>
    </location>
</feature>
<dbReference type="PANTHER" id="PTHR30433:SF2">
    <property type="entry name" value="MOTILITY PROTEIN A"/>
    <property type="match status" value="1"/>
</dbReference>
<evidence type="ECO:0000256" key="9">
    <source>
        <dbReference type="SAM" id="Phobius"/>
    </source>
</evidence>
<keyword evidence="6" id="KW-0283">Flagellar rotation</keyword>
<keyword evidence="5 9" id="KW-0812">Transmembrane</keyword>
<gene>
    <name evidence="11" type="ORF">V8201_00840</name>
</gene>
<name>A0ABU8GZ23_9SPHN</name>
<keyword evidence="3" id="KW-0813">Transport</keyword>
<organism evidence="11 12">
    <name type="scientific">Sphingomonas kyungheensis</name>
    <dbReference type="NCBI Taxonomy" id="1069987"/>
    <lineage>
        <taxon>Bacteria</taxon>
        <taxon>Pseudomonadati</taxon>
        <taxon>Pseudomonadota</taxon>
        <taxon>Alphaproteobacteria</taxon>
        <taxon>Sphingomonadales</taxon>
        <taxon>Sphingomonadaceae</taxon>
        <taxon>Sphingomonas</taxon>
    </lineage>
</organism>
<comment type="similarity">
    <text evidence="2">Belongs to the MotA family.</text>
</comment>
<evidence type="ECO:0000256" key="5">
    <source>
        <dbReference type="ARBA" id="ARBA00022692"/>
    </source>
</evidence>
<dbReference type="RefSeq" id="WP_081792909.1">
    <property type="nucleotide sequence ID" value="NZ_JBBBDM010000001.1"/>
</dbReference>
<dbReference type="InterPro" id="IPR002898">
    <property type="entry name" value="MotA_ExbB_proton_chnl"/>
</dbReference>
<evidence type="ECO:0000313" key="11">
    <source>
        <dbReference type="EMBL" id="MEI5685616.1"/>
    </source>
</evidence>
<dbReference type="Proteomes" id="UP001367771">
    <property type="component" value="Unassembled WGS sequence"/>
</dbReference>